<dbReference type="RefSeq" id="WP_130154418.1">
    <property type="nucleotide sequence ID" value="NZ_SCFB01000011.1"/>
</dbReference>
<dbReference type="Proteomes" id="UP000293550">
    <property type="component" value="Unassembled WGS sequence"/>
</dbReference>
<accession>A0A4Q7DH85</accession>
<evidence type="ECO:0000313" key="3">
    <source>
        <dbReference type="Proteomes" id="UP000293550"/>
    </source>
</evidence>
<keyword evidence="1" id="KW-0472">Membrane</keyword>
<name>A0A4Q7DH85_9PROT</name>
<keyword evidence="1" id="KW-0812">Transmembrane</keyword>
<sequence length="66" mass="7349">MPTLPHDIDQGIPFNFSQPCPCGNSSTLNALACFLHADGRQEQTSRNIWLVLLIGLCLYLSWTLIC</sequence>
<gene>
    <name evidence="2" type="ORF">EQU50_07015</name>
</gene>
<dbReference type="EMBL" id="SCFB01000011">
    <property type="protein sequence ID" value="RZI45489.1"/>
    <property type="molecule type" value="Genomic_DNA"/>
</dbReference>
<reference evidence="2 3" key="1">
    <citation type="submission" date="2018-10" db="EMBL/GenBank/DDBJ databases">
        <title>An updated phylogeny of the Alphaproteobacteria reveals that the parasitic Rickettsiales and Holosporales have independent origins.</title>
        <authorList>
            <person name="Munoz-Gomez S.A."/>
            <person name="Hess S."/>
            <person name="Burger G."/>
            <person name="Lang B.F."/>
            <person name="Susko E."/>
            <person name="Slamovits C.H."/>
            <person name="Roger A.J."/>
        </authorList>
    </citation>
    <scope>NUCLEOTIDE SEQUENCE [LARGE SCALE GENOMIC DNA]</scope>
    <source>
        <strain evidence="2">HOLO01</strain>
    </source>
</reference>
<comment type="caution">
    <text evidence="2">The sequence shown here is derived from an EMBL/GenBank/DDBJ whole genome shotgun (WGS) entry which is preliminary data.</text>
</comment>
<feature type="transmembrane region" description="Helical" evidence="1">
    <location>
        <begin position="48"/>
        <end position="65"/>
    </location>
</feature>
<proteinExistence type="predicted"/>
<dbReference type="AlphaFoldDB" id="A0A4Q7DH85"/>
<evidence type="ECO:0000313" key="2">
    <source>
        <dbReference type="EMBL" id="RZI45489.1"/>
    </source>
</evidence>
<keyword evidence="1" id="KW-1133">Transmembrane helix</keyword>
<evidence type="ECO:0000256" key="1">
    <source>
        <dbReference type="SAM" id="Phobius"/>
    </source>
</evidence>
<protein>
    <submittedName>
        <fullName evidence="2">Uncharacterized protein</fullName>
    </submittedName>
</protein>
<keyword evidence="3" id="KW-1185">Reference proteome</keyword>
<organism evidence="2 3">
    <name type="scientific">Candidatus Finniella inopinata</name>
    <dbReference type="NCBI Taxonomy" id="1696036"/>
    <lineage>
        <taxon>Bacteria</taxon>
        <taxon>Pseudomonadati</taxon>
        <taxon>Pseudomonadota</taxon>
        <taxon>Alphaproteobacteria</taxon>
        <taxon>Holosporales</taxon>
        <taxon>Candidatus Paracaedibacteraceae</taxon>
        <taxon>Candidatus Finniella</taxon>
    </lineage>
</organism>